<reference evidence="2 4" key="1">
    <citation type="submission" date="2017-10" db="EMBL/GenBank/DDBJ databases">
        <title>Genome-wide analysis of the first isolated strain mycoplasma dispar GS01.</title>
        <authorList>
            <person name="Hao H."/>
            <person name="Chen S."/>
            <person name="Zhao P."/>
            <person name="Chu Y."/>
            <person name="Liu Y."/>
        </authorList>
    </citation>
    <scope>NUCLEOTIDE SEQUENCE [LARGE SCALE GENOMIC DNA]</scope>
    <source>
        <strain evidence="2 4">GS01</strain>
    </source>
</reference>
<proteinExistence type="predicted"/>
<name>A0AAJ5NSB3_9BACT</name>
<evidence type="ECO:0000256" key="1">
    <source>
        <dbReference type="SAM" id="Phobius"/>
    </source>
</evidence>
<keyword evidence="1" id="KW-1133">Transmembrane helix</keyword>
<keyword evidence="1" id="KW-0472">Membrane</keyword>
<dbReference type="AlphaFoldDB" id="A0AAJ5NSB3"/>
<evidence type="ECO:0000313" key="2">
    <source>
        <dbReference type="EMBL" id="ATP59795.1"/>
    </source>
</evidence>
<feature type="transmembrane region" description="Helical" evidence="1">
    <location>
        <begin position="56"/>
        <end position="78"/>
    </location>
</feature>
<accession>A0AAJ5NSB3</accession>
<reference evidence="3 5" key="2">
    <citation type="submission" date="2019-01" db="EMBL/GenBank/DDBJ databases">
        <authorList>
            <consortium name="Pathogen Informatics"/>
        </authorList>
    </citation>
    <scope>NUCLEOTIDE SEQUENCE [LARGE SCALE GENOMIC DNA]</scope>
    <source>
        <strain evidence="3 5">NCTC10125</strain>
    </source>
</reference>
<gene>
    <name evidence="2" type="ORF">CSW10_02555</name>
    <name evidence="3" type="ORF">NCTC10125_00526</name>
</gene>
<protein>
    <submittedName>
        <fullName evidence="3">Predicted membrane protein</fullName>
    </submittedName>
</protein>
<dbReference type="Proteomes" id="UP000224629">
    <property type="component" value="Chromosome"/>
</dbReference>
<dbReference type="EMBL" id="CP024161">
    <property type="protein sequence ID" value="ATP59795.1"/>
    <property type="molecule type" value="Genomic_DNA"/>
</dbReference>
<dbReference type="RefSeq" id="WP_044635516.1">
    <property type="nucleotide sequence ID" value="NZ_CP007229.1"/>
</dbReference>
<organism evidence="3 5">
    <name type="scientific">Mesomycoplasma dispar</name>
    <dbReference type="NCBI Taxonomy" id="86660"/>
    <lineage>
        <taxon>Bacteria</taxon>
        <taxon>Bacillati</taxon>
        <taxon>Mycoplasmatota</taxon>
        <taxon>Mycoplasmoidales</taxon>
        <taxon>Metamycoplasmataceae</taxon>
        <taxon>Mesomycoplasma</taxon>
    </lineage>
</organism>
<keyword evidence="4" id="KW-1185">Reference proteome</keyword>
<dbReference type="EMBL" id="LR214971">
    <property type="protein sequence ID" value="VEU62077.1"/>
    <property type="molecule type" value="Genomic_DNA"/>
</dbReference>
<dbReference type="Proteomes" id="UP000289629">
    <property type="component" value="Chromosome"/>
</dbReference>
<keyword evidence="1" id="KW-0812">Transmembrane</keyword>
<evidence type="ECO:0000313" key="5">
    <source>
        <dbReference type="Proteomes" id="UP000289629"/>
    </source>
</evidence>
<dbReference type="KEGG" id="mds:MDIS_02790"/>
<sequence>MKIGKIKNKTILFISLALGLILLITGIILMAVGAPEYQNFIKETIDRKKDALHSEIFVYGVFSLVLGILLAILSAFIANDVFNKKLRQQN</sequence>
<evidence type="ECO:0000313" key="4">
    <source>
        <dbReference type="Proteomes" id="UP000224629"/>
    </source>
</evidence>
<feature type="transmembrane region" description="Helical" evidence="1">
    <location>
        <begin position="12"/>
        <end position="34"/>
    </location>
</feature>
<evidence type="ECO:0000313" key="3">
    <source>
        <dbReference type="EMBL" id="VEU62077.1"/>
    </source>
</evidence>